<evidence type="ECO:0000313" key="4">
    <source>
        <dbReference type="EMBL" id="KAK9145864.1"/>
    </source>
</evidence>
<keyword evidence="2" id="KW-0677">Repeat</keyword>
<protein>
    <recommendedName>
        <fullName evidence="6">Pentatricopeptide repeat-containing protein</fullName>
    </recommendedName>
</protein>
<feature type="repeat" description="PPR" evidence="3">
    <location>
        <begin position="52"/>
        <end position="86"/>
    </location>
</feature>
<dbReference type="PANTHER" id="PTHR47939:SF5">
    <property type="entry name" value="PENTACOTRIPEPTIDE-REPEAT REGION OF PRORP DOMAIN-CONTAINING PROTEIN"/>
    <property type="match status" value="1"/>
</dbReference>
<comment type="similarity">
    <text evidence="1">Belongs to the PPR family. P subfamily.</text>
</comment>
<dbReference type="InterPro" id="IPR002885">
    <property type="entry name" value="PPR_rpt"/>
</dbReference>
<accession>A0AAP0K6B9</accession>
<dbReference type="Pfam" id="PF01535">
    <property type="entry name" value="PPR"/>
    <property type="match status" value="2"/>
</dbReference>
<evidence type="ECO:0008006" key="6">
    <source>
        <dbReference type="Google" id="ProtNLM"/>
    </source>
</evidence>
<evidence type="ECO:0000256" key="2">
    <source>
        <dbReference type="ARBA" id="ARBA00022737"/>
    </source>
</evidence>
<dbReference type="PROSITE" id="PS51375">
    <property type="entry name" value="PPR"/>
    <property type="match status" value="3"/>
</dbReference>
<gene>
    <name evidence="4" type="ORF">Sjap_005767</name>
</gene>
<dbReference type="InterPro" id="IPR011990">
    <property type="entry name" value="TPR-like_helical_dom_sf"/>
</dbReference>
<evidence type="ECO:0000256" key="1">
    <source>
        <dbReference type="ARBA" id="ARBA00007626"/>
    </source>
</evidence>
<feature type="repeat" description="PPR" evidence="3">
    <location>
        <begin position="87"/>
        <end position="121"/>
    </location>
</feature>
<proteinExistence type="inferred from homology"/>
<comment type="caution">
    <text evidence="4">The sequence shown here is derived from an EMBL/GenBank/DDBJ whole genome shotgun (WGS) entry which is preliminary data.</text>
</comment>
<organism evidence="4 5">
    <name type="scientific">Stephania japonica</name>
    <dbReference type="NCBI Taxonomy" id="461633"/>
    <lineage>
        <taxon>Eukaryota</taxon>
        <taxon>Viridiplantae</taxon>
        <taxon>Streptophyta</taxon>
        <taxon>Embryophyta</taxon>
        <taxon>Tracheophyta</taxon>
        <taxon>Spermatophyta</taxon>
        <taxon>Magnoliopsida</taxon>
        <taxon>Ranunculales</taxon>
        <taxon>Menispermaceae</taxon>
        <taxon>Menispermoideae</taxon>
        <taxon>Cissampelideae</taxon>
        <taxon>Stephania</taxon>
    </lineage>
</organism>
<dbReference type="Proteomes" id="UP001417504">
    <property type="component" value="Unassembled WGS sequence"/>
</dbReference>
<keyword evidence="5" id="KW-1185">Reference proteome</keyword>
<evidence type="ECO:0000256" key="3">
    <source>
        <dbReference type="PROSITE-ProRule" id="PRU00708"/>
    </source>
</evidence>
<sequence>MTSHDCLVTVLKHDMCHQLNLRVVTNSLCRKKKLREAYKLLCRMKLKGCNPDIIDYNTVILGFCKEGRASDACKVIKDMSSNGCLPNLVFYRTLVNGLCDQGMHDEAKKYAEEMMSNGFVHFSVCHALVKGFCNVGRVEEASELLHAMVRLGEAPHTETLVVILPRICAVVDTVSLQHMLDRILRLEINKDSRIVDVGGGLEEYLVKKMQAISMEEMIVPCLKEWKLVFFCN</sequence>
<dbReference type="EMBL" id="JBBNAE010000002">
    <property type="protein sequence ID" value="KAK9145864.1"/>
    <property type="molecule type" value="Genomic_DNA"/>
</dbReference>
<dbReference type="InterPro" id="IPR050667">
    <property type="entry name" value="PPR-containing_protein"/>
</dbReference>
<dbReference type="AlphaFoldDB" id="A0AAP0K6B9"/>
<dbReference type="Gene3D" id="1.25.40.10">
    <property type="entry name" value="Tetratricopeptide repeat domain"/>
    <property type="match status" value="1"/>
</dbReference>
<feature type="repeat" description="PPR" evidence="3">
    <location>
        <begin position="17"/>
        <end position="51"/>
    </location>
</feature>
<name>A0AAP0K6B9_9MAGN</name>
<dbReference type="NCBIfam" id="TIGR00756">
    <property type="entry name" value="PPR"/>
    <property type="match status" value="4"/>
</dbReference>
<dbReference type="PANTHER" id="PTHR47939">
    <property type="entry name" value="MEMBRANE-ASSOCIATED SALT-INDUCIBLE PROTEIN-LIKE"/>
    <property type="match status" value="1"/>
</dbReference>
<evidence type="ECO:0000313" key="5">
    <source>
        <dbReference type="Proteomes" id="UP001417504"/>
    </source>
</evidence>
<dbReference type="Pfam" id="PF13041">
    <property type="entry name" value="PPR_2"/>
    <property type="match status" value="1"/>
</dbReference>
<reference evidence="4 5" key="1">
    <citation type="submission" date="2024-01" db="EMBL/GenBank/DDBJ databases">
        <title>Genome assemblies of Stephania.</title>
        <authorList>
            <person name="Yang L."/>
        </authorList>
    </citation>
    <scope>NUCLEOTIDE SEQUENCE [LARGE SCALE GENOMIC DNA]</scope>
    <source>
        <strain evidence="4">QJT</strain>
        <tissue evidence="4">Leaf</tissue>
    </source>
</reference>